<organism evidence="1 2">
    <name type="scientific">Granulicatella balaenopterae</name>
    <dbReference type="NCBI Taxonomy" id="137733"/>
    <lineage>
        <taxon>Bacteria</taxon>
        <taxon>Bacillati</taxon>
        <taxon>Bacillota</taxon>
        <taxon>Bacilli</taxon>
        <taxon>Lactobacillales</taxon>
        <taxon>Carnobacteriaceae</taxon>
        <taxon>Granulicatella</taxon>
    </lineage>
</organism>
<keyword evidence="2" id="KW-1185">Reference proteome</keyword>
<gene>
    <name evidence="1" type="ORF">SAMN05421767_10670</name>
</gene>
<dbReference type="AlphaFoldDB" id="A0A1H9IRX1"/>
<reference evidence="1 2" key="1">
    <citation type="submission" date="2016-10" db="EMBL/GenBank/DDBJ databases">
        <authorList>
            <person name="de Groot N.N."/>
        </authorList>
    </citation>
    <scope>NUCLEOTIDE SEQUENCE [LARGE SCALE GENOMIC DNA]</scope>
    <source>
        <strain evidence="1 2">DSM 15827</strain>
    </source>
</reference>
<accession>A0A1H9IRX1</accession>
<protein>
    <submittedName>
        <fullName evidence="1">Uncharacterized protein</fullName>
    </submittedName>
</protein>
<evidence type="ECO:0000313" key="1">
    <source>
        <dbReference type="EMBL" id="SEQ77353.1"/>
    </source>
</evidence>
<evidence type="ECO:0000313" key="2">
    <source>
        <dbReference type="Proteomes" id="UP000198556"/>
    </source>
</evidence>
<dbReference type="Proteomes" id="UP000198556">
    <property type="component" value="Unassembled WGS sequence"/>
</dbReference>
<dbReference type="RefSeq" id="WP_089746114.1">
    <property type="nucleotide sequence ID" value="NZ_FOGF01000006.1"/>
</dbReference>
<name>A0A1H9IRX1_9LACT</name>
<dbReference type="EMBL" id="FOGF01000006">
    <property type="protein sequence ID" value="SEQ77353.1"/>
    <property type="molecule type" value="Genomic_DNA"/>
</dbReference>
<dbReference type="STRING" id="137733.SAMN05421767_10670"/>
<sequence>MAADGIRSDDMIYFNGFYFPEVSSLRFSVEGMAGSNPTQLFIEDRMGRFLISIDVDMKDMALLIADKSDYDKFEFYYHDKCFSLSYPCQEEQKSLSMGYFRIDIKDRLGEIHSLVGQLSITPSMRYIDGLKEFQNLQQLVKGIKWCQHSLVSR</sequence>
<proteinExistence type="predicted"/>